<name>A0AAX2IVV8_LEGPN</name>
<dbReference type="RefSeq" id="WP_027221317.1">
    <property type="nucleotide sequence ID" value="NZ_CAAAIJ010000004.1"/>
</dbReference>
<evidence type="ECO:0000313" key="3">
    <source>
        <dbReference type="Proteomes" id="UP000249566"/>
    </source>
</evidence>
<keyword evidence="1" id="KW-0472">Membrane</keyword>
<dbReference type="Proteomes" id="UP000249566">
    <property type="component" value="Chromosome 1"/>
</dbReference>
<feature type="transmembrane region" description="Helical" evidence="1">
    <location>
        <begin position="7"/>
        <end position="27"/>
    </location>
</feature>
<organism evidence="2 3">
    <name type="scientific">Legionella pneumophila subsp. pascullei</name>
    <dbReference type="NCBI Taxonomy" id="91890"/>
    <lineage>
        <taxon>Bacteria</taxon>
        <taxon>Pseudomonadati</taxon>
        <taxon>Pseudomonadota</taxon>
        <taxon>Gammaproteobacteria</taxon>
        <taxon>Legionellales</taxon>
        <taxon>Legionellaceae</taxon>
        <taxon>Legionella</taxon>
    </lineage>
</organism>
<reference evidence="2 3" key="1">
    <citation type="submission" date="2018-06" db="EMBL/GenBank/DDBJ databases">
        <authorList>
            <consortium name="Pathogen Informatics"/>
            <person name="Doyle S."/>
        </authorList>
    </citation>
    <scope>NUCLEOTIDE SEQUENCE [LARGE SCALE GENOMIC DNA]</scope>
    <source>
        <strain evidence="2 3">NCTC12272</strain>
    </source>
</reference>
<keyword evidence="1" id="KW-0812">Transmembrane</keyword>
<keyword evidence="1" id="KW-1133">Transmembrane helix</keyword>
<evidence type="ECO:0000256" key="1">
    <source>
        <dbReference type="SAM" id="Phobius"/>
    </source>
</evidence>
<proteinExistence type="predicted"/>
<evidence type="ECO:0000313" key="2">
    <source>
        <dbReference type="EMBL" id="SQG89955.1"/>
    </source>
</evidence>
<accession>A0AAX2IVV8</accession>
<protein>
    <submittedName>
        <fullName evidence="2">Uncharacterized protein</fullName>
    </submittedName>
</protein>
<dbReference type="AlphaFoldDB" id="A0AAX2IVV8"/>
<sequence>MWKFKWIWVLLLCLVGSGIFIAIKYQIKGNDLVVMFSSFSGALLAFIFSYILYGIKAESEKKLSVHKAKYLVDKISKFNVQVLKHINKHIDQSLKDSDKLKWVEIPRYTDFSPLPTIDMVSLMFLVDQNEQTLDKILLVDLEYQSILRNLEDRNNLCSLYLGKIQEFEQKNLRTLSTQGSLSPLKLNTEQLISIVGPKLFMEVLSITEYLIRNVNNLEKDSKAALAEINKL</sequence>
<feature type="transmembrane region" description="Helical" evidence="1">
    <location>
        <begin position="33"/>
        <end position="53"/>
    </location>
</feature>
<dbReference type="EMBL" id="LS483412">
    <property type="protein sequence ID" value="SQG89955.1"/>
    <property type="molecule type" value="Genomic_DNA"/>
</dbReference>
<gene>
    <name evidence="2" type="ORF">NCTC12272_01141</name>
</gene>